<dbReference type="AlphaFoldDB" id="A0A369AMW8"/>
<organism evidence="2 3">
    <name type="scientific">Extensimonas vulgaris</name>
    <dbReference type="NCBI Taxonomy" id="1031594"/>
    <lineage>
        <taxon>Bacteria</taxon>
        <taxon>Pseudomonadati</taxon>
        <taxon>Pseudomonadota</taxon>
        <taxon>Betaproteobacteria</taxon>
        <taxon>Burkholderiales</taxon>
        <taxon>Comamonadaceae</taxon>
        <taxon>Extensimonas</taxon>
    </lineage>
</organism>
<feature type="compositionally biased region" description="Polar residues" evidence="1">
    <location>
        <begin position="101"/>
        <end position="115"/>
    </location>
</feature>
<reference evidence="2 3" key="1">
    <citation type="submission" date="2018-07" db="EMBL/GenBank/DDBJ databases">
        <title>Genomic Encyclopedia of Type Strains, Phase IV (KMG-IV): sequencing the most valuable type-strain genomes for metagenomic binning, comparative biology and taxonomic classification.</title>
        <authorList>
            <person name="Goeker M."/>
        </authorList>
    </citation>
    <scope>NUCLEOTIDE SEQUENCE [LARGE SCALE GENOMIC DNA]</scope>
    <source>
        <strain evidence="2 3">DSM 100911</strain>
    </source>
</reference>
<name>A0A369AMW8_9BURK</name>
<dbReference type="NCBIfam" id="TIGR04111">
    <property type="entry name" value="BcepMu_gp16"/>
    <property type="match status" value="1"/>
</dbReference>
<sequence>MSKHSKPTTQGTRTPQEVLEWLEYNGISVAQWAREHGFSVGLTRSVLRGRPGRRGMSHNIAVALGIKRGVPTALPGRSDADLCASRGQLNSAAQRARRQAGNVQSGAAHTQQEAA</sequence>
<evidence type="ECO:0000313" key="3">
    <source>
        <dbReference type="Proteomes" id="UP000252174"/>
    </source>
</evidence>
<dbReference type="RefSeq" id="WP_114482317.1">
    <property type="nucleotide sequence ID" value="NZ_QPJU01000002.1"/>
</dbReference>
<dbReference type="OrthoDB" id="5679056at2"/>
<feature type="region of interest" description="Disordered" evidence="1">
    <location>
        <begin position="92"/>
        <end position="115"/>
    </location>
</feature>
<accession>A0A369AMW8</accession>
<gene>
    <name evidence="2" type="ORF">DFR45_102121</name>
</gene>
<comment type="caution">
    <text evidence="2">The sequence shown here is derived from an EMBL/GenBank/DDBJ whole genome shotgun (WGS) entry which is preliminary data.</text>
</comment>
<keyword evidence="3" id="KW-1185">Reference proteome</keyword>
<proteinExistence type="predicted"/>
<protein>
    <submittedName>
        <fullName evidence="2">Gp16 family phage-associated protein</fullName>
    </submittedName>
</protein>
<evidence type="ECO:0000313" key="2">
    <source>
        <dbReference type="EMBL" id="RCX10720.1"/>
    </source>
</evidence>
<dbReference type="InterPro" id="IPR026365">
    <property type="entry name" value="BcepMu_gp16"/>
</dbReference>
<dbReference type="Proteomes" id="UP000252174">
    <property type="component" value="Unassembled WGS sequence"/>
</dbReference>
<dbReference type="EMBL" id="QPJU01000002">
    <property type="protein sequence ID" value="RCX10720.1"/>
    <property type="molecule type" value="Genomic_DNA"/>
</dbReference>
<evidence type="ECO:0000256" key="1">
    <source>
        <dbReference type="SAM" id="MobiDB-lite"/>
    </source>
</evidence>